<proteinExistence type="predicted"/>
<keyword evidence="1" id="KW-0812">Transmembrane</keyword>
<keyword evidence="3" id="KW-1185">Reference proteome</keyword>
<evidence type="ECO:0000313" key="2">
    <source>
        <dbReference type="EMBL" id="MBB5149515.1"/>
    </source>
</evidence>
<dbReference type="Proteomes" id="UP000557217">
    <property type="component" value="Unassembled WGS sequence"/>
</dbReference>
<accession>A0A840PM77</accession>
<dbReference type="AlphaFoldDB" id="A0A840PM77"/>
<evidence type="ECO:0000313" key="3">
    <source>
        <dbReference type="Proteomes" id="UP000557217"/>
    </source>
</evidence>
<comment type="caution">
    <text evidence="2">The sequence shown here is derived from an EMBL/GenBank/DDBJ whole genome shotgun (WGS) entry which is preliminary data.</text>
</comment>
<feature type="transmembrane region" description="Helical" evidence="1">
    <location>
        <begin position="43"/>
        <end position="65"/>
    </location>
</feature>
<keyword evidence="1" id="KW-1133">Transmembrane helix</keyword>
<feature type="transmembrane region" description="Helical" evidence="1">
    <location>
        <begin position="6"/>
        <end position="31"/>
    </location>
</feature>
<reference evidence="2 3" key="1">
    <citation type="submission" date="2020-08" db="EMBL/GenBank/DDBJ databases">
        <title>Genomic Encyclopedia of Type Strains, Phase IV (KMG-IV): sequencing the most valuable type-strain genomes for metagenomic binning, comparative biology and taxonomic classification.</title>
        <authorList>
            <person name="Goeker M."/>
        </authorList>
    </citation>
    <scope>NUCLEOTIDE SEQUENCE [LARGE SCALE GENOMIC DNA]</scope>
    <source>
        <strain evidence="2 3">DSM 10633</strain>
    </source>
</reference>
<evidence type="ECO:0000256" key="1">
    <source>
        <dbReference type="SAM" id="Phobius"/>
    </source>
</evidence>
<dbReference type="NCBIfam" id="TIGR02893">
    <property type="entry name" value="spore_yabQ"/>
    <property type="match status" value="1"/>
</dbReference>
<feature type="transmembrane region" description="Helical" evidence="1">
    <location>
        <begin position="96"/>
        <end position="117"/>
    </location>
</feature>
<name>A0A840PM77_URETH</name>
<protein>
    <recommendedName>
        <fullName evidence="4">Spore cortex biosynthesis protein YabQ</fullName>
    </recommendedName>
</protein>
<dbReference type="RefSeq" id="WP_162129925.1">
    <property type="nucleotide sequence ID" value="NZ_JAAXPW010000025.1"/>
</dbReference>
<organism evidence="2 3">
    <name type="scientific">Ureibacillus thermosphaericus</name>
    <dbReference type="NCBI Taxonomy" id="51173"/>
    <lineage>
        <taxon>Bacteria</taxon>
        <taxon>Bacillati</taxon>
        <taxon>Bacillota</taxon>
        <taxon>Bacilli</taxon>
        <taxon>Bacillales</taxon>
        <taxon>Caryophanaceae</taxon>
        <taxon>Ureibacillus</taxon>
    </lineage>
</organism>
<dbReference type="EMBL" id="JACHGZ010000022">
    <property type="protein sequence ID" value="MBB5149515.1"/>
    <property type="molecule type" value="Genomic_DNA"/>
</dbReference>
<sequence>MTVNEQFFSIVIMTISGVMIGAVIDATRIYISAFSPKSLLRKFSLIVEVFVWALLGVASFYIIFLIKGGEWRLVDPLSQILGIFLYESFFQPFFRFLGRVFIIIFINPIVAIVKITLKTIKGIIRLVIRILIVLFNPFCKLFVVAKRPFHRKFINLKRAIFKKR</sequence>
<evidence type="ECO:0008006" key="4">
    <source>
        <dbReference type="Google" id="ProtNLM"/>
    </source>
</evidence>
<gene>
    <name evidence="2" type="ORF">HNR36_001906</name>
</gene>
<dbReference type="InterPro" id="IPR019074">
    <property type="entry name" value="YabQ"/>
</dbReference>
<dbReference type="Pfam" id="PF09578">
    <property type="entry name" value="Spore_YabQ"/>
    <property type="match status" value="1"/>
</dbReference>
<keyword evidence="1" id="KW-0472">Membrane</keyword>
<feature type="transmembrane region" description="Helical" evidence="1">
    <location>
        <begin position="123"/>
        <end position="143"/>
    </location>
</feature>